<evidence type="ECO:0000256" key="8">
    <source>
        <dbReference type="PIRSR" id="PIRSR000232-1"/>
    </source>
</evidence>
<feature type="domain" description="Nitroreductase" evidence="9">
    <location>
        <begin position="16"/>
        <end position="168"/>
    </location>
</feature>
<dbReference type="InterPro" id="IPR052530">
    <property type="entry name" value="NAD(P)H_nitroreductase"/>
</dbReference>
<evidence type="ECO:0000313" key="10">
    <source>
        <dbReference type="EMBL" id="MDQ9073137.1"/>
    </source>
</evidence>
<protein>
    <recommendedName>
        <fullName evidence="7">Putative NAD(P)H nitroreductase</fullName>
        <ecNumber evidence="7">1.-.-.-</ecNumber>
    </recommendedName>
</protein>
<organism evidence="10 11">
    <name type="scientific">Acinetobacter gerneri</name>
    <dbReference type="NCBI Taxonomy" id="202952"/>
    <lineage>
        <taxon>Bacteria</taxon>
        <taxon>Pseudomonadati</taxon>
        <taxon>Pseudomonadota</taxon>
        <taxon>Gammaproteobacteria</taxon>
        <taxon>Moraxellales</taxon>
        <taxon>Moraxellaceae</taxon>
        <taxon>Acinetobacter</taxon>
    </lineage>
</organism>
<keyword evidence="6 7" id="KW-0520">NAD</keyword>
<evidence type="ECO:0000256" key="3">
    <source>
        <dbReference type="ARBA" id="ARBA00022643"/>
    </source>
</evidence>
<comment type="caution">
    <text evidence="10">The sequence shown here is derived from an EMBL/GenBank/DDBJ whole genome shotgun (WGS) entry which is preliminary data.</text>
</comment>
<feature type="binding site" evidence="8">
    <location>
        <position position="45"/>
    </location>
    <ligand>
        <name>FMN</name>
        <dbReference type="ChEBI" id="CHEBI:58210"/>
        <note>ligand shared between dimeric partners</note>
    </ligand>
</feature>
<reference evidence="10" key="1">
    <citation type="submission" date="2023-08" db="EMBL/GenBank/DDBJ databases">
        <title>Emergence of clinically-relevant ST2 carbapenem-resistant Acinetobacter baumannii strains in hospital sewages in Zhejiang, East of China.</title>
        <authorList>
            <person name="Kaichao C."/>
            <person name="Zhang R."/>
        </authorList>
    </citation>
    <scope>NUCLEOTIDE SEQUENCE</scope>
    <source>
        <strain evidence="10">M-SY-60</strain>
    </source>
</reference>
<dbReference type="EMBL" id="JAVIDA010000035">
    <property type="protein sequence ID" value="MDQ9073137.1"/>
    <property type="molecule type" value="Genomic_DNA"/>
</dbReference>
<dbReference type="GO" id="GO:0016491">
    <property type="term" value="F:oxidoreductase activity"/>
    <property type="evidence" value="ECO:0007669"/>
    <property type="project" value="UniProtKB-UniRule"/>
</dbReference>
<sequence>MTDTNLSVVLENIHHRQSIGHLIEPAPSAEQLEQAFQAALTAPDHHRLKPTHFIVVEGEDRAAFGELLASAVQDLGEIDPAQLERVKNHPFRAPVLVLAVTKFQDHAKVPFFEQTLSTGAAIQNFLLTLQAQGFGAMWRSGAVVESPLLKKALGLNERDLISGIVYVGSIAKPIIARPEQSTAEYVTHWHK</sequence>
<dbReference type="Proteomes" id="UP001243195">
    <property type="component" value="Unassembled WGS sequence"/>
</dbReference>
<keyword evidence="3 7" id="KW-0288">FMN</keyword>
<evidence type="ECO:0000256" key="6">
    <source>
        <dbReference type="ARBA" id="ARBA00023027"/>
    </source>
</evidence>
<dbReference type="InterPro" id="IPR029479">
    <property type="entry name" value="Nitroreductase"/>
</dbReference>
<keyword evidence="5 7" id="KW-0560">Oxidoreductase</keyword>
<keyword evidence="2 7" id="KW-0285">Flavoprotein</keyword>
<gene>
    <name evidence="10" type="ORF">RFH51_16915</name>
</gene>
<evidence type="ECO:0000256" key="4">
    <source>
        <dbReference type="ARBA" id="ARBA00022857"/>
    </source>
</evidence>
<dbReference type="EC" id="1.-.-.-" evidence="7"/>
<evidence type="ECO:0000313" key="11">
    <source>
        <dbReference type="Proteomes" id="UP001243195"/>
    </source>
</evidence>
<dbReference type="Pfam" id="PF00881">
    <property type="entry name" value="Nitroreductase"/>
    <property type="match status" value="1"/>
</dbReference>
<dbReference type="AlphaFoldDB" id="A0AAW8JP06"/>
<accession>A0AAW8JP06</accession>
<dbReference type="PIRSF" id="PIRSF000232">
    <property type="entry name" value="YdjA"/>
    <property type="match status" value="1"/>
</dbReference>
<dbReference type="CDD" id="cd02135">
    <property type="entry name" value="YdjA-like"/>
    <property type="match status" value="1"/>
</dbReference>
<comment type="similarity">
    <text evidence="1 7">Belongs to the nitroreductase family.</text>
</comment>
<evidence type="ECO:0000256" key="2">
    <source>
        <dbReference type="ARBA" id="ARBA00022630"/>
    </source>
</evidence>
<dbReference type="InterPro" id="IPR026021">
    <property type="entry name" value="YdjA-like"/>
</dbReference>
<dbReference type="SUPFAM" id="SSF55469">
    <property type="entry name" value="FMN-dependent nitroreductase-like"/>
    <property type="match status" value="1"/>
</dbReference>
<evidence type="ECO:0000256" key="5">
    <source>
        <dbReference type="ARBA" id="ARBA00023002"/>
    </source>
</evidence>
<feature type="binding site" description="in other chain" evidence="8">
    <location>
        <begin position="16"/>
        <end position="18"/>
    </location>
    <ligand>
        <name>FMN</name>
        <dbReference type="ChEBI" id="CHEBI:58210"/>
        <note>ligand shared between dimeric partners</note>
    </ligand>
</feature>
<dbReference type="InterPro" id="IPR000415">
    <property type="entry name" value="Nitroreductase-like"/>
</dbReference>
<keyword evidence="4 7" id="KW-0521">NADP</keyword>
<dbReference type="PANTHER" id="PTHR43821:SF1">
    <property type="entry name" value="NAD(P)H NITROREDUCTASE YDJA-RELATED"/>
    <property type="match status" value="1"/>
</dbReference>
<feature type="binding site" description="in other chain" evidence="8">
    <location>
        <begin position="138"/>
        <end position="140"/>
    </location>
    <ligand>
        <name>FMN</name>
        <dbReference type="ChEBI" id="CHEBI:58210"/>
        <note>ligand shared between dimeric partners</note>
    </ligand>
</feature>
<dbReference type="RefSeq" id="WP_277090153.1">
    <property type="nucleotide sequence ID" value="NZ_DAMBEH010000033.1"/>
</dbReference>
<proteinExistence type="inferred from homology"/>
<dbReference type="Gene3D" id="3.40.109.10">
    <property type="entry name" value="NADH Oxidase"/>
    <property type="match status" value="1"/>
</dbReference>
<comment type="cofactor">
    <cofactor evidence="8">
        <name>FMN</name>
        <dbReference type="ChEBI" id="CHEBI:58210"/>
    </cofactor>
    <text evidence="8">Binds 1 FMN per subunit.</text>
</comment>
<evidence type="ECO:0000256" key="1">
    <source>
        <dbReference type="ARBA" id="ARBA00007118"/>
    </source>
</evidence>
<dbReference type="PANTHER" id="PTHR43821">
    <property type="entry name" value="NAD(P)H NITROREDUCTASE YDJA-RELATED"/>
    <property type="match status" value="1"/>
</dbReference>
<evidence type="ECO:0000256" key="7">
    <source>
        <dbReference type="PIRNR" id="PIRNR000232"/>
    </source>
</evidence>
<evidence type="ECO:0000259" key="9">
    <source>
        <dbReference type="Pfam" id="PF00881"/>
    </source>
</evidence>
<name>A0AAW8JP06_9GAMM</name>